<sequence>MAYAFCDLQMLRGAGDEYVIKEISLYSTQFDASRGTTIFMPPYAEIILSPEQRKRNSYITRHVHGLTWNSGTVPYEQLGDIIHALLKDYTCIYVKGQEKMRLLLKYAPPGVFLYNIERKGCPRLKALPKLFVSFHGNEHNVFPTHNCAELNAKRIGLWSTAAAATAAALLISEQDAPFATPAGPTAVRVAVPMPPAPTGAGVTGKEAYERLCSGVYLLKNPKPEWSSPVWRSFKVVIDKDTKEEVGAAQCQKCFKCLKYDVVGTGVSSLLKHANSPTACRAPGERADRPTLVPKALKDRLANKLAEKCASDLSSINSAVGEGMSGVVQAAIDIGTACPGAKAADVMPCLNTVRRKICDLTGEGRQVVVASMKEAIADDRCSATTDMWTDENKHYHYLTVTGHFTNSNFEQEPWDLCTPKFPSTQKTTGDDIRSALVREFTTLGFTEEEFEKVEWVTDQGANVVKALEGMKRYDCMAHCINTALKTSLTLSCVELRKKLVDGDTQEMLEFSKVTSLVLKAKETPLRQVGRGVALKALQKSLQAAKKGSLMYGAMLSSVLINQKKVLAVLEFLQANDLAAYVVEHADTARDILSVIKPVDKTGCVPGHALENLHKHFQFCESDSPQVASLKERVQQECELIPILINIKNAKELVTFLK</sequence>
<dbReference type="InterPro" id="IPR012337">
    <property type="entry name" value="RNaseH-like_sf"/>
</dbReference>
<dbReference type="SUPFAM" id="SSF53098">
    <property type="entry name" value="Ribonuclease H-like"/>
    <property type="match status" value="1"/>
</dbReference>
<dbReference type="PANTHER" id="PTHR46481">
    <property type="entry name" value="ZINC FINGER BED DOMAIN-CONTAINING PROTEIN 4"/>
    <property type="match status" value="1"/>
</dbReference>
<accession>A0AAE1HUC8</accession>
<comment type="caution">
    <text evidence="6">The sequence shown here is derived from an EMBL/GenBank/DDBJ whole genome shotgun (WGS) entry which is preliminary data.</text>
</comment>
<evidence type="ECO:0000256" key="1">
    <source>
        <dbReference type="ARBA" id="ARBA00004123"/>
    </source>
</evidence>
<dbReference type="AlphaFoldDB" id="A0AAE1HUC8"/>
<evidence type="ECO:0000256" key="3">
    <source>
        <dbReference type="ARBA" id="ARBA00022771"/>
    </source>
</evidence>
<dbReference type="EMBL" id="JAHWGI010001296">
    <property type="protein sequence ID" value="KAK3927610.1"/>
    <property type="molecule type" value="Genomic_DNA"/>
</dbReference>
<evidence type="ECO:0000313" key="7">
    <source>
        <dbReference type="Proteomes" id="UP001219518"/>
    </source>
</evidence>
<evidence type="ECO:0000256" key="5">
    <source>
        <dbReference type="ARBA" id="ARBA00023242"/>
    </source>
</evidence>
<keyword evidence="7" id="KW-1185">Reference proteome</keyword>
<dbReference type="GO" id="GO:0005634">
    <property type="term" value="C:nucleus"/>
    <property type="evidence" value="ECO:0007669"/>
    <property type="project" value="UniProtKB-SubCell"/>
</dbReference>
<keyword evidence="3" id="KW-0863">Zinc-finger</keyword>
<dbReference type="PANTHER" id="PTHR46481:SF10">
    <property type="entry name" value="ZINC FINGER BED DOMAIN-CONTAINING PROTEIN 39"/>
    <property type="match status" value="1"/>
</dbReference>
<comment type="subcellular location">
    <subcellularLocation>
        <location evidence="1">Nucleus</location>
    </subcellularLocation>
</comment>
<keyword evidence="4" id="KW-0862">Zinc</keyword>
<protein>
    <submittedName>
        <fullName evidence="6">Transposable element Hobo transposase</fullName>
    </submittedName>
</protein>
<keyword evidence="5" id="KW-0539">Nucleus</keyword>
<proteinExistence type="predicted"/>
<dbReference type="GO" id="GO:0008270">
    <property type="term" value="F:zinc ion binding"/>
    <property type="evidence" value="ECO:0007669"/>
    <property type="project" value="UniProtKB-KW"/>
</dbReference>
<reference evidence="6" key="1">
    <citation type="submission" date="2021-07" db="EMBL/GenBank/DDBJ databases">
        <authorList>
            <person name="Catto M.A."/>
            <person name="Jacobson A."/>
            <person name="Kennedy G."/>
            <person name="Labadie P."/>
            <person name="Hunt B.G."/>
            <person name="Srinivasan R."/>
        </authorList>
    </citation>
    <scope>NUCLEOTIDE SEQUENCE</scope>
    <source>
        <strain evidence="6">PL_HMW_Pooled</strain>
        <tissue evidence="6">Head</tissue>
    </source>
</reference>
<gene>
    <name evidence="6" type="ORF">KUF71_015895</name>
</gene>
<name>A0AAE1HUC8_9NEOP</name>
<evidence type="ECO:0000256" key="4">
    <source>
        <dbReference type="ARBA" id="ARBA00022833"/>
    </source>
</evidence>
<reference evidence="6" key="2">
    <citation type="journal article" date="2023" name="BMC Genomics">
        <title>Pest status, molecular evolution, and epigenetic factors derived from the genome assembly of Frankliniella fusca, a thysanopteran phytovirus vector.</title>
        <authorList>
            <person name="Catto M.A."/>
            <person name="Labadie P.E."/>
            <person name="Jacobson A.L."/>
            <person name="Kennedy G.G."/>
            <person name="Srinivasan R."/>
            <person name="Hunt B.G."/>
        </authorList>
    </citation>
    <scope>NUCLEOTIDE SEQUENCE</scope>
    <source>
        <strain evidence="6">PL_HMW_Pooled</strain>
    </source>
</reference>
<dbReference type="InterPro" id="IPR052035">
    <property type="entry name" value="ZnF_BED_domain_contain"/>
</dbReference>
<dbReference type="Gene3D" id="1.10.10.1070">
    <property type="entry name" value="Zinc finger, BED domain-containing"/>
    <property type="match status" value="1"/>
</dbReference>
<evidence type="ECO:0000256" key="2">
    <source>
        <dbReference type="ARBA" id="ARBA00022723"/>
    </source>
</evidence>
<organism evidence="6 7">
    <name type="scientific">Frankliniella fusca</name>
    <dbReference type="NCBI Taxonomy" id="407009"/>
    <lineage>
        <taxon>Eukaryota</taxon>
        <taxon>Metazoa</taxon>
        <taxon>Ecdysozoa</taxon>
        <taxon>Arthropoda</taxon>
        <taxon>Hexapoda</taxon>
        <taxon>Insecta</taxon>
        <taxon>Pterygota</taxon>
        <taxon>Neoptera</taxon>
        <taxon>Paraneoptera</taxon>
        <taxon>Thysanoptera</taxon>
        <taxon>Terebrantia</taxon>
        <taxon>Thripoidea</taxon>
        <taxon>Thripidae</taxon>
        <taxon>Frankliniella</taxon>
    </lineage>
</organism>
<dbReference type="Proteomes" id="UP001219518">
    <property type="component" value="Unassembled WGS sequence"/>
</dbReference>
<evidence type="ECO:0000313" key="6">
    <source>
        <dbReference type="EMBL" id="KAK3927610.1"/>
    </source>
</evidence>
<keyword evidence="2" id="KW-0479">Metal-binding</keyword>